<dbReference type="Proteomes" id="UP001595696">
    <property type="component" value="Unassembled WGS sequence"/>
</dbReference>
<proteinExistence type="predicted"/>
<keyword evidence="3" id="KW-1185">Reference proteome</keyword>
<feature type="transmembrane region" description="Helical" evidence="1">
    <location>
        <begin position="55"/>
        <end position="85"/>
    </location>
</feature>
<accession>A0ABV8DTD1</accession>
<evidence type="ECO:0000313" key="3">
    <source>
        <dbReference type="Proteomes" id="UP001595696"/>
    </source>
</evidence>
<protein>
    <submittedName>
        <fullName evidence="2">DUF2516 family protein</fullName>
    </submittedName>
</protein>
<reference evidence="3" key="1">
    <citation type="journal article" date="2019" name="Int. J. Syst. Evol. Microbiol.">
        <title>The Global Catalogue of Microorganisms (GCM) 10K type strain sequencing project: providing services to taxonomists for standard genome sequencing and annotation.</title>
        <authorList>
            <consortium name="The Broad Institute Genomics Platform"/>
            <consortium name="The Broad Institute Genome Sequencing Center for Infectious Disease"/>
            <person name="Wu L."/>
            <person name="Ma J."/>
        </authorList>
    </citation>
    <scope>NUCLEOTIDE SEQUENCE [LARGE SCALE GENOMIC DNA]</scope>
    <source>
        <strain evidence="3">CGMCC 4.7330</strain>
    </source>
</reference>
<organism evidence="2 3">
    <name type="scientific">Nocardia jiangsuensis</name>
    <dbReference type="NCBI Taxonomy" id="1691563"/>
    <lineage>
        <taxon>Bacteria</taxon>
        <taxon>Bacillati</taxon>
        <taxon>Actinomycetota</taxon>
        <taxon>Actinomycetes</taxon>
        <taxon>Mycobacteriales</taxon>
        <taxon>Nocardiaceae</taxon>
        <taxon>Nocardia</taxon>
    </lineage>
</organism>
<comment type="caution">
    <text evidence="2">The sequence shown here is derived from an EMBL/GenBank/DDBJ whole genome shotgun (WGS) entry which is preliminary data.</text>
</comment>
<feature type="transmembrane region" description="Helical" evidence="1">
    <location>
        <begin position="12"/>
        <end position="34"/>
    </location>
</feature>
<dbReference type="InterPro" id="IPR019662">
    <property type="entry name" value="DUF2516"/>
</dbReference>
<evidence type="ECO:0000256" key="1">
    <source>
        <dbReference type="SAM" id="Phobius"/>
    </source>
</evidence>
<dbReference type="RefSeq" id="WP_233020747.1">
    <property type="nucleotide sequence ID" value="NZ_JBHSAX010000014.1"/>
</dbReference>
<name>A0ABV8DTD1_9NOCA</name>
<dbReference type="EMBL" id="JBHSAX010000014">
    <property type="protein sequence ID" value="MFC3963245.1"/>
    <property type="molecule type" value="Genomic_DNA"/>
</dbReference>
<dbReference type="Pfam" id="PF10724">
    <property type="entry name" value="DUF2516"/>
    <property type="match status" value="1"/>
</dbReference>
<evidence type="ECO:0000313" key="2">
    <source>
        <dbReference type="EMBL" id="MFC3963245.1"/>
    </source>
</evidence>
<keyword evidence="1" id="KW-0812">Transmembrane</keyword>
<gene>
    <name evidence="2" type="ORF">ACFO0B_14735</name>
</gene>
<sequence>MGGVNTVNGMTGIIMLVLWALAFGATAFALIHALRQRSDAFTAVDKLTKPIWSGILAVALLLLLLSFGGLGLLAFISIIATGIYLADVRPKVDEVQRGPRW</sequence>
<keyword evidence="1" id="KW-1133">Transmembrane helix</keyword>
<keyword evidence="1" id="KW-0472">Membrane</keyword>